<evidence type="ECO:0000256" key="1">
    <source>
        <dbReference type="ARBA" id="ARBA00004651"/>
    </source>
</evidence>
<protein>
    <submittedName>
        <fullName evidence="7">MFS transporter</fullName>
    </submittedName>
</protein>
<name>A0ABX1BDZ9_9ACTN</name>
<feature type="transmembrane region" description="Helical" evidence="5">
    <location>
        <begin position="130"/>
        <end position="151"/>
    </location>
</feature>
<dbReference type="PRINTS" id="PR01036">
    <property type="entry name" value="TCRTETB"/>
</dbReference>
<comment type="caution">
    <text evidence="7">The sequence shown here is derived from an EMBL/GenBank/DDBJ whole genome shotgun (WGS) entry which is preliminary data.</text>
</comment>
<feature type="transmembrane region" description="Helical" evidence="5">
    <location>
        <begin position="192"/>
        <end position="214"/>
    </location>
</feature>
<feature type="transmembrane region" description="Helical" evidence="5">
    <location>
        <begin position="387"/>
        <end position="409"/>
    </location>
</feature>
<dbReference type="PANTHER" id="PTHR23501">
    <property type="entry name" value="MAJOR FACILITATOR SUPERFAMILY"/>
    <property type="match status" value="1"/>
</dbReference>
<dbReference type="EMBL" id="JAATEP010000026">
    <property type="protein sequence ID" value="NJP93991.1"/>
    <property type="molecule type" value="Genomic_DNA"/>
</dbReference>
<feature type="domain" description="Major facilitator superfamily (MFS) profile" evidence="6">
    <location>
        <begin position="40"/>
        <end position="524"/>
    </location>
</feature>
<dbReference type="Gene3D" id="1.20.1720.10">
    <property type="entry name" value="Multidrug resistance protein D"/>
    <property type="match status" value="1"/>
</dbReference>
<dbReference type="InterPro" id="IPR011701">
    <property type="entry name" value="MFS"/>
</dbReference>
<feature type="transmembrane region" description="Helical" evidence="5">
    <location>
        <begin position="361"/>
        <end position="381"/>
    </location>
</feature>
<keyword evidence="4 5" id="KW-0472">Membrane</keyword>
<evidence type="ECO:0000313" key="8">
    <source>
        <dbReference type="Proteomes" id="UP000696294"/>
    </source>
</evidence>
<dbReference type="Pfam" id="PF07690">
    <property type="entry name" value="MFS_1"/>
    <property type="match status" value="1"/>
</dbReference>
<feature type="transmembrane region" description="Helical" evidence="5">
    <location>
        <begin position="500"/>
        <end position="519"/>
    </location>
</feature>
<feature type="transmembrane region" description="Helical" evidence="5">
    <location>
        <begin position="104"/>
        <end position="124"/>
    </location>
</feature>
<dbReference type="InterPro" id="IPR036259">
    <property type="entry name" value="MFS_trans_sf"/>
</dbReference>
<dbReference type="Gene3D" id="1.20.1250.20">
    <property type="entry name" value="MFS general substrate transporter like domains"/>
    <property type="match status" value="1"/>
</dbReference>
<dbReference type="SUPFAM" id="SSF103473">
    <property type="entry name" value="MFS general substrate transporter"/>
    <property type="match status" value="1"/>
</dbReference>
<keyword evidence="8" id="KW-1185">Reference proteome</keyword>
<feature type="transmembrane region" description="Helical" evidence="5">
    <location>
        <begin position="295"/>
        <end position="316"/>
    </location>
</feature>
<proteinExistence type="predicted"/>
<feature type="transmembrane region" description="Helical" evidence="5">
    <location>
        <begin position="226"/>
        <end position="245"/>
    </location>
</feature>
<organism evidence="7 8">
    <name type="scientific">Nonomuraea composti</name>
    <dbReference type="NCBI Taxonomy" id="2720023"/>
    <lineage>
        <taxon>Bacteria</taxon>
        <taxon>Bacillati</taxon>
        <taxon>Actinomycetota</taxon>
        <taxon>Actinomycetes</taxon>
        <taxon>Streptosporangiales</taxon>
        <taxon>Streptosporangiaceae</taxon>
        <taxon>Nonomuraea</taxon>
    </lineage>
</organism>
<feature type="transmembrane region" description="Helical" evidence="5">
    <location>
        <begin position="74"/>
        <end position="92"/>
    </location>
</feature>
<accession>A0ABX1BDZ9</accession>
<dbReference type="PANTHER" id="PTHR23501:SF197">
    <property type="entry name" value="COMD"/>
    <property type="match status" value="1"/>
</dbReference>
<feature type="transmembrane region" description="Helical" evidence="5">
    <location>
        <begin position="163"/>
        <end position="186"/>
    </location>
</feature>
<dbReference type="CDD" id="cd17502">
    <property type="entry name" value="MFS_Azr1_MDR_like"/>
    <property type="match status" value="1"/>
</dbReference>
<reference evidence="7 8" key="1">
    <citation type="submission" date="2020-03" db="EMBL/GenBank/DDBJ databases">
        <title>WGS of actinomycetes isolated from Thailand.</title>
        <authorList>
            <person name="Thawai C."/>
        </authorList>
    </citation>
    <scope>NUCLEOTIDE SEQUENCE [LARGE SCALE GENOMIC DNA]</scope>
    <source>
        <strain evidence="7 8">FMUSA5-5</strain>
    </source>
</reference>
<evidence type="ECO:0000256" key="4">
    <source>
        <dbReference type="ARBA" id="ARBA00023136"/>
    </source>
</evidence>
<keyword evidence="2 5" id="KW-0812">Transmembrane</keyword>
<evidence type="ECO:0000256" key="3">
    <source>
        <dbReference type="ARBA" id="ARBA00022989"/>
    </source>
</evidence>
<evidence type="ECO:0000256" key="2">
    <source>
        <dbReference type="ARBA" id="ARBA00022692"/>
    </source>
</evidence>
<evidence type="ECO:0000313" key="7">
    <source>
        <dbReference type="EMBL" id="NJP93991.1"/>
    </source>
</evidence>
<feature type="transmembrane region" description="Helical" evidence="5">
    <location>
        <begin position="336"/>
        <end position="354"/>
    </location>
</feature>
<evidence type="ECO:0000259" key="6">
    <source>
        <dbReference type="PROSITE" id="PS50850"/>
    </source>
</evidence>
<keyword evidence="3 5" id="KW-1133">Transmembrane helix</keyword>
<sequence length="619" mass="65954">MRILKWDKSVRRGCCVLVAQAQAASPTKQRTYTHREILEVMSGLMLAMLTSMISTSVVGTALPTIVGELGGQDQYSWVASATMLTMTVSTPLWGKLSDLFGRKLLFQTALGLFVAASLVAGLSQNMGQLIAARAVQGLGVGGLSALAQVILGDIVSPRERGRYSGYMGAVFGISTVAGPLLGGFIVDADWLGWRWCFYVVVPFALVSFIVIQKVLKLPKVKRSTSIDIWGATTITASASALMLLLTLGGNEFEWNSGWTYFLGAVALLMLALAVLSERTARNPILPPRLFRNRTFVLTSLASLFVGMAMFGAMIYLPQYLQIVKGLSPTKSGLMTLPMVVALFLAGVISGKIVTQTGKWKIFPVAGLLIVAVGLFLLSRLHVDSSEWLIGFDVAVLGIGLGLSMQMLILAAQNGSELRDMASTTSGVSFFRSLGGAVGVAAFGAILTSRLKDEIAEMFAAAHIQTAGGADVKLGSPSQIQMLPAPIKNIVLEAFTRGLETVFMVGVPIALLGFLATLFLKELPLRGTSGPATPEPKPLSKDDLVLAGLLLELISQRVERVNGKRSALLTAVAKLAPPDDRSERERARSVVHTVLRPTSRALIAQATPPQKDLVTGGISQ</sequence>
<dbReference type="PROSITE" id="PS50850">
    <property type="entry name" value="MFS"/>
    <property type="match status" value="1"/>
</dbReference>
<feature type="transmembrane region" description="Helical" evidence="5">
    <location>
        <begin position="37"/>
        <end position="62"/>
    </location>
</feature>
<feature type="transmembrane region" description="Helical" evidence="5">
    <location>
        <begin position="257"/>
        <end position="275"/>
    </location>
</feature>
<gene>
    <name evidence="7" type="ORF">HCN51_31920</name>
</gene>
<evidence type="ECO:0000256" key="5">
    <source>
        <dbReference type="SAM" id="Phobius"/>
    </source>
</evidence>
<comment type="subcellular location">
    <subcellularLocation>
        <location evidence="1">Cell membrane</location>
        <topology evidence="1">Multi-pass membrane protein</topology>
    </subcellularLocation>
</comment>
<dbReference type="InterPro" id="IPR020846">
    <property type="entry name" value="MFS_dom"/>
</dbReference>
<dbReference type="Proteomes" id="UP000696294">
    <property type="component" value="Unassembled WGS sequence"/>
</dbReference>